<evidence type="ECO:0000313" key="3">
    <source>
        <dbReference type="Proteomes" id="UP000292423"/>
    </source>
</evidence>
<feature type="transmembrane region" description="Helical" evidence="1">
    <location>
        <begin position="91"/>
        <end position="111"/>
    </location>
</feature>
<keyword evidence="1" id="KW-1133">Transmembrane helix</keyword>
<accession>A0A4Q7ZCJ6</accession>
<dbReference type="OrthoDB" id="9924908at2"/>
<evidence type="ECO:0000256" key="1">
    <source>
        <dbReference type="SAM" id="Phobius"/>
    </source>
</evidence>
<protein>
    <submittedName>
        <fullName evidence="2">Uncharacterized protein</fullName>
    </submittedName>
</protein>
<proteinExistence type="predicted"/>
<gene>
    <name evidence="2" type="ORF">EV700_0566</name>
</gene>
<sequence length="112" mass="12386">MIQDFPQANARLAEVARHWADGEVTHETWRRERRNILREICSKRADYQARSPLPVVQAPRPVEAPVAPVQAESKVSVAVVDPASDIANDEVLTLALLLVAVVMGALFVFFLA</sequence>
<dbReference type="EMBL" id="SHKX01000010">
    <property type="protein sequence ID" value="RZU47599.1"/>
    <property type="molecule type" value="Genomic_DNA"/>
</dbReference>
<keyword evidence="1" id="KW-0812">Transmembrane</keyword>
<name>A0A4Q7ZCJ6_9GAMM</name>
<dbReference type="RefSeq" id="WP_130410826.1">
    <property type="nucleotide sequence ID" value="NZ_SHKX01000010.1"/>
</dbReference>
<keyword evidence="3" id="KW-1185">Reference proteome</keyword>
<organism evidence="2 3">
    <name type="scientific">Fluviicoccus keumensis</name>
    <dbReference type="NCBI Taxonomy" id="1435465"/>
    <lineage>
        <taxon>Bacteria</taxon>
        <taxon>Pseudomonadati</taxon>
        <taxon>Pseudomonadota</taxon>
        <taxon>Gammaproteobacteria</taxon>
        <taxon>Moraxellales</taxon>
        <taxon>Moraxellaceae</taxon>
        <taxon>Fluviicoccus</taxon>
    </lineage>
</organism>
<keyword evidence="1" id="KW-0472">Membrane</keyword>
<dbReference type="AlphaFoldDB" id="A0A4Q7ZCJ6"/>
<comment type="caution">
    <text evidence="2">The sequence shown here is derived from an EMBL/GenBank/DDBJ whole genome shotgun (WGS) entry which is preliminary data.</text>
</comment>
<evidence type="ECO:0000313" key="2">
    <source>
        <dbReference type="EMBL" id="RZU47599.1"/>
    </source>
</evidence>
<reference evidence="2 3" key="1">
    <citation type="submission" date="2019-02" db="EMBL/GenBank/DDBJ databases">
        <title>Genomic Encyclopedia of Type Strains, Phase IV (KMG-IV): sequencing the most valuable type-strain genomes for metagenomic binning, comparative biology and taxonomic classification.</title>
        <authorList>
            <person name="Goeker M."/>
        </authorList>
    </citation>
    <scope>NUCLEOTIDE SEQUENCE [LARGE SCALE GENOMIC DNA]</scope>
    <source>
        <strain evidence="2 3">DSM 105135</strain>
    </source>
</reference>
<dbReference type="Proteomes" id="UP000292423">
    <property type="component" value="Unassembled WGS sequence"/>
</dbReference>